<evidence type="ECO:0000256" key="1">
    <source>
        <dbReference type="SAM" id="SignalP"/>
    </source>
</evidence>
<evidence type="ECO:0000313" key="2">
    <source>
        <dbReference type="EMBL" id="KAE8992992.1"/>
    </source>
</evidence>
<evidence type="ECO:0000313" key="3">
    <source>
        <dbReference type="EMBL" id="KAE9333335.1"/>
    </source>
</evidence>
<dbReference type="OrthoDB" id="10291678at2759"/>
<feature type="chain" id="PRO_5036381316" evidence="1">
    <location>
        <begin position="20"/>
        <end position="69"/>
    </location>
</feature>
<dbReference type="Proteomes" id="UP000434957">
    <property type="component" value="Unassembled WGS sequence"/>
</dbReference>
<reference evidence="3 4" key="1">
    <citation type="submission" date="2018-08" db="EMBL/GenBank/DDBJ databases">
        <title>Genomic investigation of the strawberry pathogen Phytophthora fragariae indicates pathogenicity is determined by transcriptional variation in three key races.</title>
        <authorList>
            <person name="Adams T.M."/>
            <person name="Armitage A.D."/>
            <person name="Sobczyk M.K."/>
            <person name="Bates H.J."/>
            <person name="Dunwell J.M."/>
            <person name="Nellist C.F."/>
            <person name="Harrison R.J."/>
        </authorList>
    </citation>
    <scope>NUCLEOTIDE SEQUENCE [LARGE SCALE GENOMIC DNA]</scope>
    <source>
        <strain evidence="2 5">SCRP324</strain>
        <strain evidence="3 4">SCRP333</strain>
    </source>
</reference>
<organism evidence="3 4">
    <name type="scientific">Phytophthora rubi</name>
    <dbReference type="NCBI Taxonomy" id="129364"/>
    <lineage>
        <taxon>Eukaryota</taxon>
        <taxon>Sar</taxon>
        <taxon>Stramenopiles</taxon>
        <taxon>Oomycota</taxon>
        <taxon>Peronosporomycetes</taxon>
        <taxon>Peronosporales</taxon>
        <taxon>Peronosporaceae</taxon>
        <taxon>Phytophthora</taxon>
    </lineage>
</organism>
<sequence>MASLLNGCFEHFFLKLVRAVTGKSCTLTTDGWTGPTSTEIVSSTTSLGTVLYGASVPWFDVAQRRVSGF</sequence>
<dbReference type="AlphaFoldDB" id="A0A6A4EVQ3"/>
<evidence type="ECO:0000313" key="5">
    <source>
        <dbReference type="Proteomes" id="UP000435112"/>
    </source>
</evidence>
<protein>
    <submittedName>
        <fullName evidence="3">Uncharacterized protein</fullName>
    </submittedName>
</protein>
<proteinExistence type="predicted"/>
<keyword evidence="1" id="KW-0732">Signal</keyword>
<accession>A0A6A4EVQ3</accession>
<dbReference type="EMBL" id="QXFU01001938">
    <property type="protein sequence ID" value="KAE8992992.1"/>
    <property type="molecule type" value="Genomic_DNA"/>
</dbReference>
<evidence type="ECO:0000313" key="4">
    <source>
        <dbReference type="Proteomes" id="UP000434957"/>
    </source>
</evidence>
<gene>
    <name evidence="2" type="ORF">PR002_g20373</name>
    <name evidence="3" type="ORF">PR003_g14079</name>
</gene>
<dbReference type="EMBL" id="QXFT01000915">
    <property type="protein sequence ID" value="KAE9333335.1"/>
    <property type="molecule type" value="Genomic_DNA"/>
</dbReference>
<dbReference type="Proteomes" id="UP000435112">
    <property type="component" value="Unassembled WGS sequence"/>
</dbReference>
<comment type="caution">
    <text evidence="3">The sequence shown here is derived from an EMBL/GenBank/DDBJ whole genome shotgun (WGS) entry which is preliminary data.</text>
</comment>
<feature type="signal peptide" evidence="1">
    <location>
        <begin position="1"/>
        <end position="19"/>
    </location>
</feature>
<name>A0A6A4EVQ3_9STRA</name>
<keyword evidence="4" id="KW-1185">Reference proteome</keyword>